<dbReference type="SUPFAM" id="SSF53474">
    <property type="entry name" value="alpha/beta-Hydrolases"/>
    <property type="match status" value="1"/>
</dbReference>
<dbReference type="EMBL" id="CP014691">
    <property type="protein sequence ID" value="AQS86640.1"/>
    <property type="molecule type" value="Genomic_DNA"/>
</dbReference>
<dbReference type="InterPro" id="IPR029058">
    <property type="entry name" value="AB_hydrolase_fold"/>
</dbReference>
<dbReference type="Gene3D" id="3.40.50.1820">
    <property type="entry name" value="alpha/beta hydrolase"/>
    <property type="match status" value="1"/>
</dbReference>
<organism evidence="2 3">
    <name type="scientific">Neoasaia chiangmaiensis</name>
    <dbReference type="NCBI Taxonomy" id="320497"/>
    <lineage>
        <taxon>Bacteria</taxon>
        <taxon>Pseudomonadati</taxon>
        <taxon>Pseudomonadota</taxon>
        <taxon>Alphaproteobacteria</taxon>
        <taxon>Acetobacterales</taxon>
        <taxon>Acetobacteraceae</taxon>
        <taxon>Neoasaia</taxon>
    </lineage>
</organism>
<gene>
    <name evidence="2" type="ORF">A0U93_00280</name>
</gene>
<proteinExistence type="predicted"/>
<feature type="domain" description="AB hydrolase-1" evidence="1">
    <location>
        <begin position="39"/>
        <end position="184"/>
    </location>
</feature>
<dbReference type="Pfam" id="PF00561">
    <property type="entry name" value="Abhydrolase_1"/>
    <property type="match status" value="1"/>
</dbReference>
<dbReference type="InterPro" id="IPR050266">
    <property type="entry name" value="AB_hydrolase_sf"/>
</dbReference>
<dbReference type="GO" id="GO:0016787">
    <property type="term" value="F:hydrolase activity"/>
    <property type="evidence" value="ECO:0007669"/>
    <property type="project" value="UniProtKB-KW"/>
</dbReference>
<dbReference type="AlphaFoldDB" id="A0A1U9KLN0"/>
<sequence>MTNLLTENLHIPSDTADIALHLRHKRRTDIQTFGPQRTILLMHGATLPSESLFDVPVGDGSFMDILAQNGFDVYALNVRGFGGSTRPAGMEGAPEDAPPQVRTETAVRDLGTAVDYILTKHTLPRLCLIGMSWGGTVTGAYTAAHNDKVEKLTLIAPQWINDGVSRLDPGGPVHAYRRFNVQAFRQRWLEGVPEHKRDWLLPAGWFEQWATIILASDPAEHDGIIRAPAGVIQDVREYWSAGKAFYDPEGITVPVLLLHAEWDRDVTITQMANLFPRFQNAPYRRWTEIGEGTHMVVMEQNRWQILESIKAFLSAL</sequence>
<accession>A0A1U9KLN0</accession>
<name>A0A1U9KLN0_9PROT</name>
<dbReference type="KEGG" id="nch:A0U93_00280"/>
<dbReference type="Proteomes" id="UP000188604">
    <property type="component" value="Chromosome"/>
</dbReference>
<protein>
    <submittedName>
        <fullName evidence="2">Alpha/beta hydrolase</fullName>
    </submittedName>
</protein>
<dbReference type="GO" id="GO:0016020">
    <property type="term" value="C:membrane"/>
    <property type="evidence" value="ECO:0007669"/>
    <property type="project" value="TreeGrafter"/>
</dbReference>
<evidence type="ECO:0000259" key="1">
    <source>
        <dbReference type="Pfam" id="PF00561"/>
    </source>
</evidence>
<dbReference type="PANTHER" id="PTHR43798">
    <property type="entry name" value="MONOACYLGLYCEROL LIPASE"/>
    <property type="match status" value="1"/>
</dbReference>
<dbReference type="STRING" id="320497.A0U93_00280"/>
<keyword evidence="3" id="KW-1185">Reference proteome</keyword>
<evidence type="ECO:0000313" key="2">
    <source>
        <dbReference type="EMBL" id="AQS86640.1"/>
    </source>
</evidence>
<evidence type="ECO:0000313" key="3">
    <source>
        <dbReference type="Proteomes" id="UP000188604"/>
    </source>
</evidence>
<keyword evidence="2" id="KW-0378">Hydrolase</keyword>
<reference evidence="2 3" key="1">
    <citation type="submission" date="2016-03" db="EMBL/GenBank/DDBJ databases">
        <title>Acetic acid bacteria sequencing.</title>
        <authorList>
            <person name="Brandt J."/>
            <person name="Jakob F."/>
            <person name="Vogel R.F."/>
        </authorList>
    </citation>
    <scope>NUCLEOTIDE SEQUENCE [LARGE SCALE GENOMIC DNA]</scope>
    <source>
        <strain evidence="2 3">NBRC 101099</strain>
    </source>
</reference>
<dbReference type="OrthoDB" id="5492442at2"/>
<dbReference type="RefSeq" id="WP_077805607.1">
    <property type="nucleotide sequence ID" value="NZ_CP014691.1"/>
</dbReference>
<dbReference type="InterPro" id="IPR000073">
    <property type="entry name" value="AB_hydrolase_1"/>
</dbReference>
<dbReference type="PANTHER" id="PTHR43798:SF33">
    <property type="entry name" value="HYDROLASE, PUTATIVE (AFU_ORTHOLOGUE AFUA_2G14860)-RELATED"/>
    <property type="match status" value="1"/>
</dbReference>